<organism evidence="1 2">
    <name type="scientific">Sulfurovum lithotrophicum</name>
    <dbReference type="NCBI Taxonomy" id="206403"/>
    <lineage>
        <taxon>Bacteria</taxon>
        <taxon>Pseudomonadati</taxon>
        <taxon>Campylobacterota</taxon>
        <taxon>Epsilonproteobacteria</taxon>
        <taxon>Campylobacterales</taxon>
        <taxon>Sulfurovaceae</taxon>
        <taxon>Sulfurovum</taxon>
    </lineage>
</organism>
<gene>
    <name evidence="1" type="ORF">YH65_07805</name>
</gene>
<name>A0A7U4RQY8_9BACT</name>
<reference evidence="1 2" key="1">
    <citation type="submission" date="2015-04" db="EMBL/GenBank/DDBJ databases">
        <title>Complete genome sequence of Sulfurovum lithotrophicum ATCC BAA-797T.</title>
        <authorList>
            <person name="Ahn J."/>
            <person name="Park G."/>
            <person name="Jeon W."/>
            <person name="Jang Y."/>
            <person name="Jang M."/>
            <person name="Lee H."/>
            <person name="Lee H."/>
        </authorList>
    </citation>
    <scope>NUCLEOTIDE SEQUENCE [LARGE SCALE GENOMIC DNA]</scope>
    <source>
        <strain evidence="2">ATCC BAA-797 / 42BKT</strain>
    </source>
</reference>
<dbReference type="EMBL" id="CP011308">
    <property type="protein sequence ID" value="AKF25305.1"/>
    <property type="molecule type" value="Genomic_DNA"/>
</dbReference>
<dbReference type="RefSeq" id="WP_046551383.1">
    <property type="nucleotide sequence ID" value="NZ_CP011308.1"/>
</dbReference>
<keyword evidence="2" id="KW-1185">Reference proteome</keyword>
<sequence>MKYPLFILGFCTSMYAQTMSASEHLDLHRYNHRPSLKHMDEKNAHRLHKIDEDQAKKIAARVCRNSDVKLTLTHRGSYLYYIARTTKCTVYINALDGTVIDPKKINTEKKQ</sequence>
<evidence type="ECO:0000313" key="1">
    <source>
        <dbReference type="EMBL" id="AKF25305.1"/>
    </source>
</evidence>
<dbReference type="KEGG" id="slh:YH65_07805"/>
<proteinExistence type="predicted"/>
<protein>
    <recommendedName>
        <fullName evidence="3">PepSY domain-containing protein</fullName>
    </recommendedName>
</protein>
<reference evidence="2" key="2">
    <citation type="journal article" date="2017" name="Stand. Genomic Sci.">
        <title>Complete genome sequence of the sulfur-oxidizing chemolithoautotrophic Sulfurovum lithotrophicum 42BKTT.</title>
        <authorList>
            <person name="Jeon W."/>
            <person name="Priscilla L."/>
            <person name="Park G."/>
            <person name="Lee H."/>
            <person name="Lee N."/>
            <person name="Lee D."/>
            <person name="Kwon H."/>
            <person name="Ahn I."/>
            <person name="Lee C."/>
            <person name="Lee H."/>
            <person name="Ahn J."/>
        </authorList>
    </citation>
    <scope>NUCLEOTIDE SEQUENCE [LARGE SCALE GENOMIC DNA]</scope>
    <source>
        <strain evidence="2">ATCC BAA-797 / 42BKT</strain>
    </source>
</reference>
<dbReference type="OrthoDB" id="9830335at2"/>
<evidence type="ECO:0000313" key="2">
    <source>
        <dbReference type="Proteomes" id="UP000034444"/>
    </source>
</evidence>
<evidence type="ECO:0008006" key="3">
    <source>
        <dbReference type="Google" id="ProtNLM"/>
    </source>
</evidence>
<dbReference type="AlphaFoldDB" id="A0A7U4RQY8"/>
<accession>A0A7U4RQY8</accession>
<dbReference type="Proteomes" id="UP000034444">
    <property type="component" value="Chromosome"/>
</dbReference>